<dbReference type="GO" id="GO:0016539">
    <property type="term" value="P:intein-mediated protein splicing"/>
    <property type="evidence" value="ECO:0007669"/>
    <property type="project" value="InterPro"/>
</dbReference>
<name>A0A0G1KD82_UNCKA</name>
<comment type="caution">
    <text evidence="2">The sequence shown here is derived from an EMBL/GenBank/DDBJ whole genome shotgun (WGS) entry which is preliminary data.</text>
</comment>
<dbReference type="SMART" id="SM00306">
    <property type="entry name" value="HintN"/>
    <property type="match status" value="1"/>
</dbReference>
<dbReference type="Proteomes" id="UP000034128">
    <property type="component" value="Unassembled WGS sequence"/>
</dbReference>
<proteinExistence type="predicted"/>
<dbReference type="SUPFAM" id="SSF51294">
    <property type="entry name" value="Hedgehog/intein (Hint) domain"/>
    <property type="match status" value="1"/>
</dbReference>
<dbReference type="Pfam" id="PF13403">
    <property type="entry name" value="Hint_2"/>
    <property type="match status" value="1"/>
</dbReference>
<feature type="domain" description="Hint" evidence="1">
    <location>
        <begin position="102"/>
        <end position="194"/>
    </location>
</feature>
<dbReference type="InterPro" id="IPR006141">
    <property type="entry name" value="Intein_N"/>
</dbReference>
<evidence type="ECO:0000313" key="3">
    <source>
        <dbReference type="Proteomes" id="UP000034128"/>
    </source>
</evidence>
<evidence type="ECO:0000313" key="2">
    <source>
        <dbReference type="EMBL" id="KKT45779.1"/>
    </source>
</evidence>
<dbReference type="STRING" id="1619110.UW36_C0001G0077"/>
<dbReference type="InterPro" id="IPR028992">
    <property type="entry name" value="Hedgehog/Intein_dom"/>
</dbReference>
<dbReference type="InterPro" id="IPR003587">
    <property type="entry name" value="Hint_dom_N"/>
</dbReference>
<dbReference type="EMBL" id="LCIA01000001">
    <property type="protein sequence ID" value="KKT45779.1"/>
    <property type="molecule type" value="Genomic_DNA"/>
</dbReference>
<dbReference type="CDD" id="cd00081">
    <property type="entry name" value="Hint"/>
    <property type="match status" value="1"/>
</dbReference>
<sequence length="200" mass="22253">MNSTRIFRRLVFLSFSLVFFLFRTGNVLACTQTVVNEEGCAFSIVFGCTRYDWEGKSHADEYRQGSLSCPRWGAGSEGTIPYVHNHWVGDIGEEGCGCGGGSNCFLSGTKIDTPDGQRNIEDLKAGDKVLSFDKESKRVVLNTVSEPFVSTRSGYYLIKTVSGREIRVTAEHPFYVGNEPKFLSASFRLLALPFSRLYSL</sequence>
<dbReference type="NCBIfam" id="TIGR01445">
    <property type="entry name" value="intein_Nterm"/>
    <property type="match status" value="1"/>
</dbReference>
<evidence type="ECO:0000259" key="1">
    <source>
        <dbReference type="SMART" id="SM00306"/>
    </source>
</evidence>
<reference evidence="2 3" key="1">
    <citation type="journal article" date="2015" name="Nature">
        <title>rRNA introns, odd ribosomes, and small enigmatic genomes across a large radiation of phyla.</title>
        <authorList>
            <person name="Brown C.T."/>
            <person name="Hug L.A."/>
            <person name="Thomas B.C."/>
            <person name="Sharon I."/>
            <person name="Castelle C.J."/>
            <person name="Singh A."/>
            <person name="Wilkins M.J."/>
            <person name="Williams K.H."/>
            <person name="Banfield J.F."/>
        </authorList>
    </citation>
    <scope>NUCLEOTIDE SEQUENCE [LARGE SCALE GENOMIC DNA]</scope>
</reference>
<dbReference type="InterPro" id="IPR036844">
    <property type="entry name" value="Hint_dom_sf"/>
</dbReference>
<dbReference type="PROSITE" id="PS50817">
    <property type="entry name" value="INTEIN_N_TER"/>
    <property type="match status" value="1"/>
</dbReference>
<protein>
    <submittedName>
        <fullName evidence="2">Hedgehog/intein hint domain-containing protein</fullName>
    </submittedName>
</protein>
<dbReference type="AlphaFoldDB" id="A0A0G1KD82"/>
<accession>A0A0G1KD82</accession>
<organism evidence="2 3">
    <name type="scientific">candidate division WWE3 bacterium GW2011_GWA2_44_16</name>
    <dbReference type="NCBI Taxonomy" id="1619110"/>
    <lineage>
        <taxon>Bacteria</taxon>
        <taxon>Katanobacteria</taxon>
    </lineage>
</organism>
<dbReference type="Gene3D" id="2.170.16.10">
    <property type="entry name" value="Hedgehog/Intein (Hint) domain"/>
    <property type="match status" value="1"/>
</dbReference>
<gene>
    <name evidence="2" type="ORF">UW36_C0001G0077</name>
</gene>